<dbReference type="InterPro" id="IPR058625">
    <property type="entry name" value="MdtA-like_BSH"/>
</dbReference>
<protein>
    <submittedName>
        <fullName evidence="7">Efflux RND transporter periplasmic adaptor subunit</fullName>
    </submittedName>
</protein>
<gene>
    <name evidence="7" type="ORF">IAC44_06120</name>
</gene>
<evidence type="ECO:0000313" key="7">
    <source>
        <dbReference type="EMBL" id="HIT98398.1"/>
    </source>
</evidence>
<feature type="signal peptide" evidence="3">
    <location>
        <begin position="1"/>
        <end position="18"/>
    </location>
</feature>
<evidence type="ECO:0000313" key="8">
    <source>
        <dbReference type="Proteomes" id="UP000824161"/>
    </source>
</evidence>
<reference evidence="7" key="1">
    <citation type="submission" date="2020-10" db="EMBL/GenBank/DDBJ databases">
        <authorList>
            <person name="Gilroy R."/>
        </authorList>
    </citation>
    <scope>NUCLEOTIDE SEQUENCE</scope>
    <source>
        <strain evidence="7">1383</strain>
    </source>
</reference>
<dbReference type="PROSITE" id="PS51257">
    <property type="entry name" value="PROKAR_LIPOPROTEIN"/>
    <property type="match status" value="1"/>
</dbReference>
<dbReference type="NCBIfam" id="TIGR01730">
    <property type="entry name" value="RND_mfp"/>
    <property type="match status" value="1"/>
</dbReference>
<feature type="domain" description="Multidrug resistance protein MdtA-like alpha-helical hairpin" evidence="4">
    <location>
        <begin position="94"/>
        <end position="162"/>
    </location>
</feature>
<dbReference type="Gene3D" id="2.40.30.170">
    <property type="match status" value="1"/>
</dbReference>
<comment type="similarity">
    <text evidence="1">Belongs to the membrane fusion protein (MFP) (TC 8.A.1) family.</text>
</comment>
<name>A0A9D1HA11_9FLAO</name>
<accession>A0A9D1HA11</accession>
<dbReference type="Proteomes" id="UP000824161">
    <property type="component" value="Unassembled WGS sequence"/>
</dbReference>
<dbReference type="InterPro" id="IPR006143">
    <property type="entry name" value="RND_pump_MFP"/>
</dbReference>
<evidence type="ECO:0000259" key="4">
    <source>
        <dbReference type="Pfam" id="PF25876"/>
    </source>
</evidence>
<dbReference type="Gene3D" id="2.40.420.20">
    <property type="match status" value="1"/>
</dbReference>
<reference evidence="7" key="2">
    <citation type="journal article" date="2021" name="PeerJ">
        <title>Extensive microbial diversity within the chicken gut microbiome revealed by metagenomics and culture.</title>
        <authorList>
            <person name="Gilroy R."/>
            <person name="Ravi A."/>
            <person name="Getino M."/>
            <person name="Pursley I."/>
            <person name="Horton D.L."/>
            <person name="Alikhan N.F."/>
            <person name="Baker D."/>
            <person name="Gharbi K."/>
            <person name="Hall N."/>
            <person name="Watson M."/>
            <person name="Adriaenssens E.M."/>
            <person name="Foster-Nyarko E."/>
            <person name="Jarju S."/>
            <person name="Secka A."/>
            <person name="Antonio M."/>
            <person name="Oren A."/>
            <person name="Chaudhuri R.R."/>
            <person name="La Ragione R."/>
            <person name="Hildebrand F."/>
            <person name="Pallen M.J."/>
        </authorList>
    </citation>
    <scope>NUCLEOTIDE SEQUENCE</scope>
    <source>
        <strain evidence="7">1383</strain>
    </source>
</reference>
<feature type="chain" id="PRO_5038383762" evidence="3">
    <location>
        <begin position="19"/>
        <end position="387"/>
    </location>
</feature>
<dbReference type="AlphaFoldDB" id="A0A9D1HA11"/>
<dbReference type="GO" id="GO:0015562">
    <property type="term" value="F:efflux transmembrane transporter activity"/>
    <property type="evidence" value="ECO:0007669"/>
    <property type="project" value="TreeGrafter"/>
</dbReference>
<dbReference type="Pfam" id="PF25954">
    <property type="entry name" value="Beta-barrel_RND_2"/>
    <property type="match status" value="1"/>
</dbReference>
<dbReference type="EMBL" id="DVLY01000150">
    <property type="protein sequence ID" value="HIT98398.1"/>
    <property type="molecule type" value="Genomic_DNA"/>
</dbReference>
<dbReference type="PANTHER" id="PTHR30469">
    <property type="entry name" value="MULTIDRUG RESISTANCE PROTEIN MDTA"/>
    <property type="match status" value="1"/>
</dbReference>
<feature type="domain" description="CusB-like beta-barrel" evidence="6">
    <location>
        <begin position="205"/>
        <end position="278"/>
    </location>
</feature>
<organism evidence="7 8">
    <name type="scientific">Candidatus Merdimorpha stercoravium</name>
    <dbReference type="NCBI Taxonomy" id="2840863"/>
    <lineage>
        <taxon>Bacteria</taxon>
        <taxon>Pseudomonadati</taxon>
        <taxon>Bacteroidota</taxon>
        <taxon>Flavobacteriia</taxon>
        <taxon>Flavobacteriales</taxon>
        <taxon>Candidatus Merdimorpha</taxon>
    </lineage>
</organism>
<dbReference type="InterPro" id="IPR058624">
    <property type="entry name" value="MdtA-like_HH"/>
</dbReference>
<comment type="caution">
    <text evidence="7">The sequence shown here is derived from an EMBL/GenBank/DDBJ whole genome shotgun (WGS) entry which is preliminary data.</text>
</comment>
<feature type="domain" description="Multidrug resistance protein MdtA-like barrel-sandwich hybrid" evidence="5">
    <location>
        <begin position="53"/>
        <end position="191"/>
    </location>
</feature>
<evidence type="ECO:0000256" key="3">
    <source>
        <dbReference type="SAM" id="SignalP"/>
    </source>
</evidence>
<dbReference type="InterPro" id="IPR058792">
    <property type="entry name" value="Beta-barrel_RND_2"/>
</dbReference>
<dbReference type="Gene3D" id="1.10.287.470">
    <property type="entry name" value="Helix hairpin bin"/>
    <property type="match status" value="1"/>
</dbReference>
<dbReference type="PANTHER" id="PTHR30469:SF33">
    <property type="entry name" value="SLR1207 PROTEIN"/>
    <property type="match status" value="1"/>
</dbReference>
<dbReference type="Pfam" id="PF25917">
    <property type="entry name" value="BSH_RND"/>
    <property type="match status" value="1"/>
</dbReference>
<dbReference type="GO" id="GO:1990281">
    <property type="term" value="C:efflux pump complex"/>
    <property type="evidence" value="ECO:0007669"/>
    <property type="project" value="TreeGrafter"/>
</dbReference>
<evidence type="ECO:0000259" key="6">
    <source>
        <dbReference type="Pfam" id="PF25954"/>
    </source>
</evidence>
<proteinExistence type="inferred from homology"/>
<keyword evidence="3" id="KW-0732">Signal</keyword>
<evidence type="ECO:0000256" key="1">
    <source>
        <dbReference type="ARBA" id="ARBA00009477"/>
    </source>
</evidence>
<evidence type="ECO:0000256" key="2">
    <source>
        <dbReference type="SAM" id="MobiDB-lite"/>
    </source>
</evidence>
<dbReference type="SUPFAM" id="SSF111369">
    <property type="entry name" value="HlyD-like secretion proteins"/>
    <property type="match status" value="1"/>
</dbReference>
<sequence>MKTIFHTALLLVAACSLAACGGDKNAQEYNTVTLTKGSLSTTVTATGTIEPINQVSVGAQVSGIISKIYVDYNSEVKSGQLLAQIDTSLMAAELRSSEASLASAKAEYEYQEKNFARQKSLWEKKLISDTDYESAKYNYDRALSSYNKSQADIVKARKNLGYCYIYSTVDGVVMSRAVEEGQTVASSFNTPELFIIANDLRKMRVIADVDEAEIGEVKEGQRAVFTVDAFPNDTFEGEVTQVRINPTTESNVVTYEVVVDAPNPDLKLLPGLTANVTIYTLDKQGVLSVPVRAFRFNPSGAVAVGQSASNHKTLWLKENNGKLRQVNVTTGVSDGISTEVTSGVKEGDEVVVSVRVKREPEMSSSGQGETNPFMPTPPGGNRNNNKK</sequence>
<evidence type="ECO:0000259" key="5">
    <source>
        <dbReference type="Pfam" id="PF25917"/>
    </source>
</evidence>
<dbReference type="Pfam" id="PF25876">
    <property type="entry name" value="HH_MFP_RND"/>
    <property type="match status" value="1"/>
</dbReference>
<dbReference type="Gene3D" id="2.40.50.100">
    <property type="match status" value="1"/>
</dbReference>
<feature type="region of interest" description="Disordered" evidence="2">
    <location>
        <begin position="356"/>
        <end position="387"/>
    </location>
</feature>